<dbReference type="AlphaFoldDB" id="A0ABD6D7X6"/>
<dbReference type="Proteomes" id="UP001597052">
    <property type="component" value="Unassembled WGS sequence"/>
</dbReference>
<evidence type="ECO:0000313" key="2">
    <source>
        <dbReference type="Proteomes" id="UP001597052"/>
    </source>
</evidence>
<keyword evidence="2" id="KW-1185">Reference proteome</keyword>
<organism evidence="1 2">
    <name type="scientific">Halohasta litorea</name>
    <dbReference type="NCBI Taxonomy" id="869891"/>
    <lineage>
        <taxon>Archaea</taxon>
        <taxon>Methanobacteriati</taxon>
        <taxon>Methanobacteriota</taxon>
        <taxon>Stenosarchaea group</taxon>
        <taxon>Halobacteria</taxon>
        <taxon>Halobacteriales</taxon>
        <taxon>Haloferacaceae</taxon>
        <taxon>Halohasta</taxon>
    </lineage>
</organism>
<reference evidence="1 2" key="1">
    <citation type="journal article" date="2019" name="Int. J. Syst. Evol. Microbiol.">
        <title>The Global Catalogue of Microorganisms (GCM) 10K type strain sequencing project: providing services to taxonomists for standard genome sequencing and annotation.</title>
        <authorList>
            <consortium name="The Broad Institute Genomics Platform"/>
            <consortium name="The Broad Institute Genome Sequencing Center for Infectious Disease"/>
            <person name="Wu L."/>
            <person name="Ma J."/>
        </authorList>
    </citation>
    <scope>NUCLEOTIDE SEQUENCE [LARGE SCALE GENOMIC DNA]</scope>
    <source>
        <strain evidence="1 2">CGMCC 1.10593</strain>
    </source>
</reference>
<name>A0ABD6D7X6_9EURY</name>
<proteinExistence type="predicted"/>
<evidence type="ECO:0000313" key="1">
    <source>
        <dbReference type="EMBL" id="MFD1641405.1"/>
    </source>
</evidence>
<comment type="caution">
    <text evidence="1">The sequence shown here is derived from an EMBL/GenBank/DDBJ whole genome shotgun (WGS) entry which is preliminary data.</text>
</comment>
<protein>
    <recommendedName>
        <fullName evidence="3">DUF1102 domain-containing protein</fullName>
    </recommendedName>
</protein>
<gene>
    <name evidence="1" type="ORF">ACFSBW_05890</name>
</gene>
<accession>A0ABD6D7X6</accession>
<sequence length="179" mass="18534">MNRRTFAVSLGALVGGGAAIGTGAFSSVTAERDFDVVVSGDAGAYLGLQSHPGPNGAYADTTPQDTLGVDLTDSNSNIGTAISGGEGVNANALSTFLNVFRITNQGTQAIDVEIDPLVFLETELPQSLLGVAIVPAINNPIRLTPGDDQDFHLIAFSFEADGEPDLRVDEQIEITATEA</sequence>
<dbReference type="EMBL" id="JBHUDM010000001">
    <property type="protein sequence ID" value="MFD1641405.1"/>
    <property type="molecule type" value="Genomic_DNA"/>
</dbReference>
<evidence type="ECO:0008006" key="3">
    <source>
        <dbReference type="Google" id="ProtNLM"/>
    </source>
</evidence>
<dbReference type="RefSeq" id="WP_256395105.1">
    <property type="nucleotide sequence ID" value="NZ_JANHDJ010000001.1"/>
</dbReference>